<dbReference type="SUPFAM" id="SSF56317">
    <property type="entry name" value="Carbon-nitrogen hydrolase"/>
    <property type="match status" value="1"/>
</dbReference>
<keyword evidence="3" id="KW-0378">Hydrolase</keyword>
<proteinExistence type="inferred from homology"/>
<dbReference type="PANTHER" id="PTHR23088">
    <property type="entry name" value="NITRILASE-RELATED"/>
    <property type="match status" value="1"/>
</dbReference>
<name>A0ABP4H942_9PSEU</name>
<sequence>MCLASRDGGGMQIALLQLASPGEESVEDRIARVTGMIDAEHGLHDTDVLILPEMWTAGYFSFEEYASRAEPFDGPTLTAARGWARAFDLFVHLGSFVEAGSDGRLHNTSAVVAPDGAVVTTYRKVHLFGYGSRESELLTPGDQLGVGHVAGSTAGITTCYDLRFPELFRSLVDDGAEQLLVCAAWPAARLEHWRLFTSVRAVEQQATLIACNAVGRQHDVALGGHSRVVAPTGEVLVEAGTEEGFTYADVDSALPQKMRAEFSALADRRWPVPAPAPAPVPAS</sequence>
<dbReference type="GO" id="GO:0016787">
    <property type="term" value="F:hydrolase activity"/>
    <property type="evidence" value="ECO:0007669"/>
    <property type="project" value="UniProtKB-KW"/>
</dbReference>
<evidence type="ECO:0000313" key="3">
    <source>
        <dbReference type="EMBL" id="GAA1252225.1"/>
    </source>
</evidence>
<evidence type="ECO:0000256" key="1">
    <source>
        <dbReference type="ARBA" id="ARBA00010613"/>
    </source>
</evidence>
<dbReference type="PANTHER" id="PTHR23088:SF27">
    <property type="entry name" value="DEAMINATED GLUTATHIONE AMIDASE"/>
    <property type="match status" value="1"/>
</dbReference>
<dbReference type="Gene3D" id="3.60.110.10">
    <property type="entry name" value="Carbon-nitrogen hydrolase"/>
    <property type="match status" value="1"/>
</dbReference>
<dbReference type="InterPro" id="IPR036526">
    <property type="entry name" value="C-N_Hydrolase_sf"/>
</dbReference>
<reference evidence="4" key="1">
    <citation type="journal article" date="2019" name="Int. J. Syst. Evol. Microbiol.">
        <title>The Global Catalogue of Microorganisms (GCM) 10K type strain sequencing project: providing services to taxonomists for standard genome sequencing and annotation.</title>
        <authorList>
            <consortium name="The Broad Institute Genomics Platform"/>
            <consortium name="The Broad Institute Genome Sequencing Center for Infectious Disease"/>
            <person name="Wu L."/>
            <person name="Ma J."/>
        </authorList>
    </citation>
    <scope>NUCLEOTIDE SEQUENCE [LARGE SCALE GENOMIC DNA]</scope>
    <source>
        <strain evidence="4">JCM 13023</strain>
    </source>
</reference>
<dbReference type="InterPro" id="IPR003010">
    <property type="entry name" value="C-N_Hydrolase"/>
</dbReference>
<dbReference type="PROSITE" id="PS50263">
    <property type="entry name" value="CN_HYDROLASE"/>
    <property type="match status" value="1"/>
</dbReference>
<keyword evidence="4" id="KW-1185">Reference proteome</keyword>
<evidence type="ECO:0000259" key="2">
    <source>
        <dbReference type="PROSITE" id="PS50263"/>
    </source>
</evidence>
<protein>
    <submittedName>
        <fullName evidence="3">Carbon-nitrogen family hydrolase</fullName>
    </submittedName>
</protein>
<dbReference type="PROSITE" id="PS01227">
    <property type="entry name" value="UPF0012"/>
    <property type="match status" value="1"/>
</dbReference>
<evidence type="ECO:0000313" key="4">
    <source>
        <dbReference type="Proteomes" id="UP001500653"/>
    </source>
</evidence>
<gene>
    <name evidence="3" type="ORF">GCM10009676_43870</name>
</gene>
<dbReference type="Proteomes" id="UP001500653">
    <property type="component" value="Unassembled WGS sequence"/>
</dbReference>
<dbReference type="Pfam" id="PF00795">
    <property type="entry name" value="CN_hydrolase"/>
    <property type="match status" value="1"/>
</dbReference>
<organism evidence="3 4">
    <name type="scientific">Prauserella halophila</name>
    <dbReference type="NCBI Taxonomy" id="185641"/>
    <lineage>
        <taxon>Bacteria</taxon>
        <taxon>Bacillati</taxon>
        <taxon>Actinomycetota</taxon>
        <taxon>Actinomycetes</taxon>
        <taxon>Pseudonocardiales</taxon>
        <taxon>Pseudonocardiaceae</taxon>
        <taxon>Prauserella</taxon>
    </lineage>
</organism>
<comment type="caution">
    <text evidence="3">The sequence shown here is derived from an EMBL/GenBank/DDBJ whole genome shotgun (WGS) entry which is preliminary data.</text>
</comment>
<dbReference type="EMBL" id="BAAALN010000019">
    <property type="protein sequence ID" value="GAA1252225.1"/>
    <property type="molecule type" value="Genomic_DNA"/>
</dbReference>
<comment type="similarity">
    <text evidence="1">Belongs to the carbon-nitrogen hydrolase superfamily. NIT1/NIT2 family.</text>
</comment>
<dbReference type="InterPro" id="IPR001110">
    <property type="entry name" value="UPF0012_CS"/>
</dbReference>
<accession>A0ABP4H942</accession>
<feature type="domain" description="CN hydrolase" evidence="2">
    <location>
        <begin position="11"/>
        <end position="252"/>
    </location>
</feature>